<feature type="chain" id="PRO_5032867305" evidence="5">
    <location>
        <begin position="22"/>
        <end position="537"/>
    </location>
</feature>
<dbReference type="Proteomes" id="UP000664859">
    <property type="component" value="Unassembled WGS sequence"/>
</dbReference>
<evidence type="ECO:0000256" key="1">
    <source>
        <dbReference type="ARBA" id="ARBA00007754"/>
    </source>
</evidence>
<dbReference type="InterPro" id="IPR017853">
    <property type="entry name" value="GH"/>
</dbReference>
<dbReference type="InterPro" id="IPR022790">
    <property type="entry name" value="GH26_dom"/>
</dbReference>
<dbReference type="PANTHER" id="PTHR40079">
    <property type="entry name" value="MANNAN ENDO-1,4-BETA-MANNOSIDASE E-RELATED"/>
    <property type="match status" value="1"/>
</dbReference>
<keyword evidence="2 7" id="KW-0378">Hydrolase</keyword>
<protein>
    <submittedName>
        <fullName evidence="7">Glycoside hydrolase superfamily</fullName>
    </submittedName>
</protein>
<dbReference type="GO" id="GO:0006080">
    <property type="term" value="P:substituted mannan metabolic process"/>
    <property type="evidence" value="ECO:0007669"/>
    <property type="project" value="InterPro"/>
</dbReference>
<evidence type="ECO:0000256" key="3">
    <source>
        <dbReference type="ARBA" id="ARBA00023295"/>
    </source>
</evidence>
<evidence type="ECO:0000313" key="7">
    <source>
        <dbReference type="EMBL" id="KAG5180975.1"/>
    </source>
</evidence>
<name>A0A835YT65_9STRA</name>
<evidence type="ECO:0000259" key="6">
    <source>
        <dbReference type="PROSITE" id="PS51764"/>
    </source>
</evidence>
<keyword evidence="3" id="KW-0326">Glycosidase</keyword>
<keyword evidence="5" id="KW-0732">Signal</keyword>
<dbReference type="PROSITE" id="PS51764">
    <property type="entry name" value="GH26"/>
    <property type="match status" value="1"/>
</dbReference>
<evidence type="ECO:0000313" key="8">
    <source>
        <dbReference type="Proteomes" id="UP000664859"/>
    </source>
</evidence>
<keyword evidence="8" id="KW-1185">Reference proteome</keyword>
<dbReference type="AlphaFoldDB" id="A0A835YT65"/>
<evidence type="ECO:0000256" key="2">
    <source>
        <dbReference type="ARBA" id="ARBA00022801"/>
    </source>
</evidence>
<dbReference type="SUPFAM" id="SSF51445">
    <property type="entry name" value="(Trans)glycosidases"/>
    <property type="match status" value="1"/>
</dbReference>
<dbReference type="Pfam" id="PF02156">
    <property type="entry name" value="Glyco_hydro_26"/>
    <property type="match status" value="1"/>
</dbReference>
<accession>A0A835YT65</accession>
<proteinExistence type="inferred from homology"/>
<feature type="region of interest" description="Disordered" evidence="4">
    <location>
        <begin position="486"/>
        <end position="537"/>
    </location>
</feature>
<feature type="signal peptide" evidence="5">
    <location>
        <begin position="1"/>
        <end position="21"/>
    </location>
</feature>
<dbReference type="EMBL" id="JAFCMP010000346">
    <property type="protein sequence ID" value="KAG5180975.1"/>
    <property type="molecule type" value="Genomic_DNA"/>
</dbReference>
<gene>
    <name evidence="7" type="ORF">JKP88DRAFT_263716</name>
</gene>
<dbReference type="InterPro" id="IPR000805">
    <property type="entry name" value="Glyco_hydro_26"/>
</dbReference>
<evidence type="ECO:0000256" key="4">
    <source>
        <dbReference type="SAM" id="MobiDB-lite"/>
    </source>
</evidence>
<dbReference type="PANTHER" id="PTHR40079:SF4">
    <property type="entry name" value="GH26 DOMAIN-CONTAINING PROTEIN-RELATED"/>
    <property type="match status" value="1"/>
</dbReference>
<dbReference type="GO" id="GO:0016985">
    <property type="term" value="F:mannan endo-1,4-beta-mannosidase activity"/>
    <property type="evidence" value="ECO:0007669"/>
    <property type="project" value="InterPro"/>
</dbReference>
<sequence length="537" mass="59409">MREMWSAAVVLALATAGLTGASEPACSVGIQSQDGAVCCPDSCGDCGSAEIQCGTLPGGYDQCCTEGVLAQSRPCSQFEPPCSLDTAAVKALPEEEPVPAQSSSLAMVLSDPTADQATRRLGGGDKFCVTGALLDVAKESNAVCANAKCKIAGTAQCDEDPLGASQCCPRTIKDKNRTCDKYPPPCVMNPERFIITAPVKSIKRPTTIGILPGPSMSLQQREKTYGVQFDSILMYTDVQGLNFMKQVKPYLDQGMKVQMVVELGDTYANIIAGKYDYWMQKFGETAARDGREVTLRMLHEFNGSWYKWCVFTPGTDNNMQLFKQAYKYVVTFMRKTKGNFKFQLSYAMRNGETPDGGRYTTPAKDFYTGLAPYVDEVCVSAYNLCGANDYTGSNASLEQILAPWYNQVRTFAPDKNICVAEMGSTGKCKGKAKWITQAWSALETKFTKISTFNWFLEDKPQLGRDWDLSSRSEIEAFHNGFRQFKKATAAPNAKPQRSRRKRTERRAPRKKVQKKGRRKRRSGRRKKRGGRARNVTV</sequence>
<feature type="compositionally biased region" description="Basic residues" evidence="4">
    <location>
        <begin position="496"/>
        <end position="531"/>
    </location>
</feature>
<comment type="similarity">
    <text evidence="1">Belongs to the glycosyl hydrolase 26 family.</text>
</comment>
<dbReference type="Gene3D" id="3.20.20.80">
    <property type="entry name" value="Glycosidases"/>
    <property type="match status" value="1"/>
</dbReference>
<reference evidence="7" key="1">
    <citation type="submission" date="2021-02" db="EMBL/GenBank/DDBJ databases">
        <title>First Annotated Genome of the Yellow-green Alga Tribonema minus.</title>
        <authorList>
            <person name="Mahan K.M."/>
        </authorList>
    </citation>
    <scope>NUCLEOTIDE SEQUENCE</scope>
    <source>
        <strain evidence="7">UTEX B ZZ1240</strain>
    </source>
</reference>
<evidence type="ECO:0000256" key="5">
    <source>
        <dbReference type="SAM" id="SignalP"/>
    </source>
</evidence>
<feature type="domain" description="GH26" evidence="6">
    <location>
        <begin position="176"/>
        <end position="487"/>
    </location>
</feature>
<organism evidence="7 8">
    <name type="scientific">Tribonema minus</name>
    <dbReference type="NCBI Taxonomy" id="303371"/>
    <lineage>
        <taxon>Eukaryota</taxon>
        <taxon>Sar</taxon>
        <taxon>Stramenopiles</taxon>
        <taxon>Ochrophyta</taxon>
        <taxon>PX clade</taxon>
        <taxon>Xanthophyceae</taxon>
        <taxon>Tribonematales</taxon>
        <taxon>Tribonemataceae</taxon>
        <taxon>Tribonema</taxon>
    </lineage>
</organism>
<comment type="caution">
    <text evidence="7">The sequence shown here is derived from an EMBL/GenBank/DDBJ whole genome shotgun (WGS) entry which is preliminary data.</text>
</comment>